<protein>
    <submittedName>
        <fullName evidence="3">NAD(P)H-binding protein</fullName>
    </submittedName>
</protein>
<gene>
    <name evidence="3" type="ORF">N1028_11545</name>
</gene>
<name>A0AA41XIH8_9MICO</name>
<dbReference type="SUPFAM" id="SSF51735">
    <property type="entry name" value="NAD(P)-binding Rossmann-fold domains"/>
    <property type="match status" value="1"/>
</dbReference>
<dbReference type="EMBL" id="JANLCK010000005">
    <property type="protein sequence ID" value="MCS5726528.1"/>
    <property type="molecule type" value="Genomic_DNA"/>
</dbReference>
<dbReference type="Gene3D" id="3.40.50.720">
    <property type="entry name" value="NAD(P)-binding Rossmann-like Domain"/>
    <property type="match status" value="1"/>
</dbReference>
<evidence type="ECO:0000313" key="3">
    <source>
        <dbReference type="EMBL" id="MCS5726528.1"/>
    </source>
</evidence>
<dbReference type="Pfam" id="PF13460">
    <property type="entry name" value="NAD_binding_10"/>
    <property type="match status" value="1"/>
</dbReference>
<feature type="compositionally biased region" description="Pro residues" evidence="1">
    <location>
        <begin position="209"/>
        <end position="218"/>
    </location>
</feature>
<dbReference type="AlphaFoldDB" id="A0AA41XIH8"/>
<dbReference type="InterPro" id="IPR016040">
    <property type="entry name" value="NAD(P)-bd_dom"/>
</dbReference>
<dbReference type="InterPro" id="IPR036291">
    <property type="entry name" value="NAD(P)-bd_dom_sf"/>
</dbReference>
<organism evidence="3 4">
    <name type="scientific">Herbiconiux oxytropis</name>
    <dbReference type="NCBI Taxonomy" id="2970915"/>
    <lineage>
        <taxon>Bacteria</taxon>
        <taxon>Bacillati</taxon>
        <taxon>Actinomycetota</taxon>
        <taxon>Actinomycetes</taxon>
        <taxon>Micrococcales</taxon>
        <taxon>Microbacteriaceae</taxon>
        <taxon>Herbiconiux</taxon>
    </lineage>
</organism>
<dbReference type="Proteomes" id="UP001165587">
    <property type="component" value="Unassembled WGS sequence"/>
</dbReference>
<proteinExistence type="predicted"/>
<dbReference type="PANTHER" id="PTHR12126">
    <property type="entry name" value="NADH-UBIQUINONE OXIDOREDUCTASE 39 KDA SUBUNIT-RELATED"/>
    <property type="match status" value="1"/>
</dbReference>
<comment type="caution">
    <text evidence="3">The sequence shown here is derived from an EMBL/GenBank/DDBJ whole genome shotgun (WGS) entry which is preliminary data.</text>
</comment>
<sequence length="263" mass="27351">MRIAVAGGTGTVGRHIVEIARSRDHEAVVLSRSEGVDLTNGAELASALAGVEVVIDAASTATQSADESRAFFGAVTTNLLTAGEATGVAHHIALSIVGSDLAPFGYYAGKAEQERLVRAGRVPWTILRATQFHEFAAQILGQVKLGPVGLVPKMVSQPVAAREVAERLVDLAERDPAGLAADLAGPEVLRMRDMVRAYAAATGDRANPPGRPGRPGRPGPTLELPLPGGFGKALRDGTILPAPGADRGTQTFAEWIAEPHGRP</sequence>
<dbReference type="PANTHER" id="PTHR12126:SF11">
    <property type="entry name" value="NADH DEHYDROGENASE [UBIQUINONE] 1 ALPHA SUBCOMPLEX SUBUNIT 9, MITOCHONDRIAL"/>
    <property type="match status" value="1"/>
</dbReference>
<feature type="domain" description="NAD(P)-binding" evidence="2">
    <location>
        <begin position="7"/>
        <end position="172"/>
    </location>
</feature>
<dbReference type="InterPro" id="IPR051207">
    <property type="entry name" value="ComplexI_NDUFA9_subunit"/>
</dbReference>
<feature type="region of interest" description="Disordered" evidence="1">
    <location>
        <begin position="201"/>
        <end position="225"/>
    </location>
</feature>
<reference evidence="3" key="1">
    <citation type="submission" date="2022-08" db="EMBL/GenBank/DDBJ databases">
        <authorList>
            <person name="Deng Y."/>
            <person name="Han X.-F."/>
            <person name="Zhang Y.-Q."/>
        </authorList>
    </citation>
    <scope>NUCLEOTIDE SEQUENCE</scope>
    <source>
        <strain evidence="3">CPCC 203407</strain>
    </source>
</reference>
<keyword evidence="4" id="KW-1185">Reference proteome</keyword>
<evidence type="ECO:0000259" key="2">
    <source>
        <dbReference type="Pfam" id="PF13460"/>
    </source>
</evidence>
<dbReference type="RefSeq" id="WP_259529028.1">
    <property type="nucleotide sequence ID" value="NZ_JANLCK010000005.1"/>
</dbReference>
<dbReference type="GO" id="GO:0044877">
    <property type="term" value="F:protein-containing complex binding"/>
    <property type="evidence" value="ECO:0007669"/>
    <property type="project" value="TreeGrafter"/>
</dbReference>
<evidence type="ECO:0000313" key="4">
    <source>
        <dbReference type="Proteomes" id="UP001165587"/>
    </source>
</evidence>
<evidence type="ECO:0000256" key="1">
    <source>
        <dbReference type="SAM" id="MobiDB-lite"/>
    </source>
</evidence>
<accession>A0AA41XIH8</accession>